<evidence type="ECO:0000313" key="1">
    <source>
        <dbReference type="EMBL" id="MBB5356679.1"/>
    </source>
</evidence>
<proteinExistence type="predicted"/>
<keyword evidence="2" id="KW-1185">Reference proteome</keyword>
<sequence length="49" mass="6040">MKQPLHCMLHDRKYAIRSRIRRKEERLFRNDPYGTHSRAHCVRVPPNRI</sequence>
<dbReference type="RefSeq" id="WP_183244528.1">
    <property type="nucleotide sequence ID" value="NZ_JACHEQ010000019.1"/>
</dbReference>
<dbReference type="AlphaFoldDB" id="A0A7W8JJ61"/>
<accession>A0A7W8JJ61</accession>
<protein>
    <submittedName>
        <fullName evidence="1">Uncharacterized protein</fullName>
    </submittedName>
</protein>
<comment type="caution">
    <text evidence="1">The sequence shown here is derived from an EMBL/GenBank/DDBJ whole genome shotgun (WGS) entry which is preliminary data.</text>
</comment>
<dbReference type="EMBL" id="JACHEQ010000019">
    <property type="protein sequence ID" value="MBB5356679.1"/>
    <property type="molecule type" value="Genomic_DNA"/>
</dbReference>
<evidence type="ECO:0000313" key="2">
    <source>
        <dbReference type="Proteomes" id="UP000583699"/>
    </source>
</evidence>
<organism evidence="1 2">
    <name type="scientific">Anoxybacillus mongoliensis</name>
    <dbReference type="NCBI Taxonomy" id="452565"/>
    <lineage>
        <taxon>Bacteria</taxon>
        <taxon>Bacillati</taxon>
        <taxon>Bacillota</taxon>
        <taxon>Bacilli</taxon>
        <taxon>Bacillales</taxon>
        <taxon>Anoxybacillaceae</taxon>
        <taxon>Anoxybacillus</taxon>
    </lineage>
</organism>
<reference evidence="1 2" key="1">
    <citation type="submission" date="2020-08" db="EMBL/GenBank/DDBJ databases">
        <title>Genomic Encyclopedia of Type Strains, Phase IV (KMG-IV): sequencing the most valuable type-strain genomes for metagenomic binning, comparative biology and taxonomic classification.</title>
        <authorList>
            <person name="Goeker M."/>
        </authorList>
    </citation>
    <scope>NUCLEOTIDE SEQUENCE [LARGE SCALE GENOMIC DNA]</scope>
    <source>
        <strain evidence="1 2">DSM 19169</strain>
    </source>
</reference>
<name>A0A7W8JJ61_9BACL</name>
<gene>
    <name evidence="1" type="ORF">HNR43_002691</name>
</gene>
<dbReference type="Proteomes" id="UP000583699">
    <property type="component" value="Unassembled WGS sequence"/>
</dbReference>